<sequence length="189" mass="22262">MKIQYLLLLISNILFAQSLSIEAKQLNESNILVSIKNVSETETIKLIIDDKALEYSCDYKNRWSSPSNFARLAICFEYPKHYNYQSSIVPMREREKMYGIHQNLSASEYVAENTIILEPFDKKEIIYNVSDFNNSLVFKKQKKFMVKAKIIYFGEQIEKYDSSSEIKKKYFNKNISSNIFDLSTYFFKP</sequence>
<dbReference type="RefSeq" id="WP_109620488.1">
    <property type="nucleotide sequence ID" value="NZ_PPEI02000002.1"/>
</dbReference>
<comment type="caution">
    <text evidence="2">The sequence shown here is derived from an EMBL/GenBank/DDBJ whole genome shotgun (WGS) entry which is preliminary data.</text>
</comment>
<evidence type="ECO:0000313" key="2">
    <source>
        <dbReference type="EMBL" id="PWN66663.1"/>
    </source>
</evidence>
<feature type="chain" id="PRO_5016297333" evidence="1">
    <location>
        <begin position="17"/>
        <end position="189"/>
    </location>
</feature>
<dbReference type="Proteomes" id="UP000236182">
    <property type="component" value="Unassembled WGS sequence"/>
</dbReference>
<keyword evidence="3" id="KW-1185">Reference proteome</keyword>
<dbReference type="AlphaFoldDB" id="A0A316X2K0"/>
<feature type="signal peptide" evidence="1">
    <location>
        <begin position="1"/>
        <end position="16"/>
    </location>
</feature>
<name>A0A316X2K0_9FLAO</name>
<dbReference type="EMBL" id="PPEI02000002">
    <property type="protein sequence ID" value="PWN66663.1"/>
    <property type="molecule type" value="Genomic_DNA"/>
</dbReference>
<evidence type="ECO:0000256" key="1">
    <source>
        <dbReference type="SAM" id="SignalP"/>
    </source>
</evidence>
<evidence type="ECO:0000313" key="3">
    <source>
        <dbReference type="Proteomes" id="UP000236182"/>
    </source>
</evidence>
<protein>
    <submittedName>
        <fullName evidence="2">Uncharacterized protein</fullName>
    </submittedName>
</protein>
<keyword evidence="1" id="KW-0732">Signal</keyword>
<gene>
    <name evidence="2" type="ORF">C1638_009995</name>
</gene>
<accession>A0A316X2K0</accession>
<organism evidence="2 3">
    <name type="scientific">Chryseobacterium oncorhynchi</name>
    <dbReference type="NCBI Taxonomy" id="741074"/>
    <lineage>
        <taxon>Bacteria</taxon>
        <taxon>Pseudomonadati</taxon>
        <taxon>Bacteroidota</taxon>
        <taxon>Flavobacteriia</taxon>
        <taxon>Flavobacteriales</taxon>
        <taxon>Weeksellaceae</taxon>
        <taxon>Chryseobacterium group</taxon>
        <taxon>Chryseobacterium</taxon>
    </lineage>
</organism>
<reference evidence="2" key="1">
    <citation type="submission" date="2018-04" db="EMBL/GenBank/DDBJ databases">
        <title>Draft Genome Sequences of Chryseobacterium lactis NCTC11390T isolated from milk, Chryseobacterium oncorhynchi 701B-08T from rainbow trout, and Chryseobacterium viscerum 687B-08T from diseased fish.</title>
        <authorList>
            <person name="Jeong J.-J."/>
            <person name="Lee Y.J."/>
            <person name="Pathiraja D."/>
            <person name="Park B."/>
            <person name="Choi I.-G."/>
            <person name="Kim K.D."/>
        </authorList>
    </citation>
    <scope>NUCLEOTIDE SEQUENCE [LARGE SCALE GENOMIC DNA]</scope>
    <source>
        <strain evidence="2">701B-08</strain>
    </source>
</reference>
<proteinExistence type="predicted"/>
<dbReference type="OrthoDB" id="1254677at2"/>